<evidence type="ECO:0000313" key="2">
    <source>
        <dbReference type="EMBL" id="WJW65600.1"/>
    </source>
</evidence>
<dbReference type="AlphaFoldDB" id="A0A8T7LW67"/>
<evidence type="ECO:0000313" key="1">
    <source>
        <dbReference type="EMBL" id="NWJ46224.1"/>
    </source>
</evidence>
<dbReference type="EMBL" id="JACATZ010000001">
    <property type="protein sequence ID" value="NWJ46224.1"/>
    <property type="molecule type" value="Genomic_DNA"/>
</dbReference>
<dbReference type="Proteomes" id="UP001431572">
    <property type="component" value="Chromosome 1"/>
</dbReference>
<protein>
    <submittedName>
        <fullName evidence="1">Uncharacterized protein</fullName>
    </submittedName>
</protein>
<dbReference type="EMBL" id="CP128399">
    <property type="protein sequence ID" value="WJW65600.1"/>
    <property type="molecule type" value="Genomic_DNA"/>
</dbReference>
<evidence type="ECO:0000313" key="3">
    <source>
        <dbReference type="Proteomes" id="UP000521676"/>
    </source>
</evidence>
<evidence type="ECO:0000313" key="4">
    <source>
        <dbReference type="Proteomes" id="UP001431572"/>
    </source>
</evidence>
<reference evidence="2" key="2">
    <citation type="journal article" date="2024" name="Nature">
        <title>Anoxygenic phototroph of the Chloroflexota uses a type I reaction centre.</title>
        <authorList>
            <person name="Tsuji J.M."/>
            <person name="Shaw N.A."/>
            <person name="Nagashima S."/>
            <person name="Venkiteswaran J.J."/>
            <person name="Schiff S.L."/>
            <person name="Watanabe T."/>
            <person name="Fukui M."/>
            <person name="Hanada S."/>
            <person name="Tank M."/>
            <person name="Neufeld J.D."/>
        </authorList>
    </citation>
    <scope>NUCLEOTIDE SEQUENCE</scope>
    <source>
        <strain evidence="2">L227-S17</strain>
    </source>
</reference>
<accession>A0A8T7LW67</accession>
<organism evidence="1 3">
    <name type="scientific">Candidatus Chlorohelix allophototropha</name>
    <dbReference type="NCBI Taxonomy" id="3003348"/>
    <lineage>
        <taxon>Bacteria</taxon>
        <taxon>Bacillati</taxon>
        <taxon>Chloroflexota</taxon>
        <taxon>Chloroflexia</taxon>
        <taxon>Candidatus Chloroheliales</taxon>
        <taxon>Candidatus Chloroheliaceae</taxon>
        <taxon>Candidatus Chlorohelix</taxon>
    </lineage>
</organism>
<gene>
    <name evidence="1" type="ORF">HXX08_10120</name>
    <name evidence="2" type="ORF">OZ401_001368</name>
</gene>
<name>A0A8T7LW67_9CHLR</name>
<reference evidence="1 3" key="1">
    <citation type="submission" date="2020-06" db="EMBL/GenBank/DDBJ databases">
        <title>Anoxygenic phototrophic Chloroflexota member uses a Type I reaction center.</title>
        <authorList>
            <person name="Tsuji J.M."/>
            <person name="Shaw N.A."/>
            <person name="Nagashima S."/>
            <person name="Venkiteswaran J."/>
            <person name="Schiff S.L."/>
            <person name="Hanada S."/>
            <person name="Tank M."/>
            <person name="Neufeld J.D."/>
        </authorList>
    </citation>
    <scope>NUCLEOTIDE SEQUENCE [LARGE SCALE GENOMIC DNA]</scope>
    <source>
        <strain evidence="1">L227-S17</strain>
    </source>
</reference>
<dbReference type="Proteomes" id="UP000521676">
    <property type="component" value="Unassembled WGS sequence"/>
</dbReference>
<proteinExistence type="predicted"/>
<dbReference type="RefSeq" id="WP_341467486.1">
    <property type="nucleotide sequence ID" value="NZ_CP128399.1"/>
</dbReference>
<keyword evidence="4" id="KW-1185">Reference proteome</keyword>
<sequence>MSDFSKFIVQLKQLSKYQHDISNYLTTVSITIDFCDSIPGLSAEELMELKELVSKTIEKANLSKTLLRTLQETVGKEEFMVASTDSNN</sequence>